<dbReference type="Proteomes" id="UP000638560">
    <property type="component" value="Unassembled WGS sequence"/>
</dbReference>
<evidence type="ECO:0000313" key="2">
    <source>
        <dbReference type="EMBL" id="MBF9131083.1"/>
    </source>
</evidence>
<gene>
    <name evidence="2" type="ORF">I0C86_19270</name>
</gene>
<name>A0ABS0GY01_9ACTN</name>
<feature type="domain" description="Beta-galactosidase C-terminal" evidence="1">
    <location>
        <begin position="19"/>
        <end position="70"/>
    </location>
</feature>
<reference evidence="2 3" key="1">
    <citation type="submission" date="2020-11" db="EMBL/GenBank/DDBJ databases">
        <title>A novel isolate from a Black sea contaminated sediment with potential to produce alkanes: Plantactinospora alkalitolerans sp. nov.</title>
        <authorList>
            <person name="Carro L."/>
            <person name="Veyisoglu A."/>
            <person name="Guven K."/>
            <person name="Schumann P."/>
            <person name="Klenk H.-P."/>
            <person name="Sahin N."/>
        </authorList>
    </citation>
    <scope>NUCLEOTIDE SEQUENCE [LARGE SCALE GENOMIC DNA]</scope>
    <source>
        <strain evidence="2 3">S1510</strain>
    </source>
</reference>
<keyword evidence="3" id="KW-1185">Reference proteome</keyword>
<organism evidence="2 3">
    <name type="scientific">Plantactinospora alkalitolerans</name>
    <dbReference type="NCBI Taxonomy" id="2789879"/>
    <lineage>
        <taxon>Bacteria</taxon>
        <taxon>Bacillati</taxon>
        <taxon>Actinomycetota</taxon>
        <taxon>Actinomycetes</taxon>
        <taxon>Micromonosporales</taxon>
        <taxon>Micromonosporaceae</taxon>
        <taxon>Plantactinospora</taxon>
    </lineage>
</organism>
<proteinExistence type="predicted"/>
<dbReference type="RefSeq" id="WP_196202645.1">
    <property type="nucleotide sequence ID" value="NZ_JADPUN010000178.1"/>
</dbReference>
<dbReference type="Gene3D" id="2.60.40.1180">
    <property type="entry name" value="Golgi alpha-mannosidase II"/>
    <property type="match status" value="1"/>
</dbReference>
<accession>A0ABS0GY01</accession>
<dbReference type="InterPro" id="IPR013780">
    <property type="entry name" value="Glyco_hydro_b"/>
</dbReference>
<dbReference type="EMBL" id="JADPUN010000178">
    <property type="protein sequence ID" value="MBF9131083.1"/>
    <property type="molecule type" value="Genomic_DNA"/>
</dbReference>
<sequence length="72" mass="7762">MAIIDRRRNRHGAAGIEAVQRRHRNGRLYTFLANDTDAPVEVPVDGRILTGADPVVGGVRVPPHGLAVLRGS</sequence>
<dbReference type="InterPro" id="IPR013739">
    <property type="entry name" value="Beta_galactosidase_C"/>
</dbReference>
<evidence type="ECO:0000259" key="1">
    <source>
        <dbReference type="Pfam" id="PF08533"/>
    </source>
</evidence>
<comment type="caution">
    <text evidence="2">The sequence shown here is derived from an EMBL/GenBank/DDBJ whole genome shotgun (WGS) entry which is preliminary data.</text>
</comment>
<evidence type="ECO:0000313" key="3">
    <source>
        <dbReference type="Proteomes" id="UP000638560"/>
    </source>
</evidence>
<dbReference type="Pfam" id="PF08533">
    <property type="entry name" value="Glyco_hydro_42C"/>
    <property type="match status" value="1"/>
</dbReference>
<protein>
    <submittedName>
        <fullName evidence="2">Beta-galactosidase C-terminal domain</fullName>
    </submittedName>
</protein>